<evidence type="ECO:0000259" key="5">
    <source>
        <dbReference type="PROSITE" id="PS01124"/>
    </source>
</evidence>
<dbReference type="InterPro" id="IPR009057">
    <property type="entry name" value="Homeodomain-like_sf"/>
</dbReference>
<dbReference type="EMBL" id="CP027062">
    <property type="protein sequence ID" value="AVI51243.1"/>
    <property type="molecule type" value="Genomic_DNA"/>
</dbReference>
<reference evidence="6 7" key="1">
    <citation type="submission" date="2018-02" db="EMBL/GenBank/DDBJ databases">
        <title>Genomic analysis of the strain RR4-38 isolated from a seawater recirculating aquaculture system.</title>
        <authorList>
            <person name="Kim Y.-S."/>
            <person name="Jang Y.H."/>
            <person name="Kim K.-H."/>
        </authorList>
    </citation>
    <scope>NUCLEOTIDE SEQUENCE [LARGE SCALE GENOMIC DNA]</scope>
    <source>
        <strain evidence="6 7">RR4-38</strain>
    </source>
</reference>
<dbReference type="SUPFAM" id="SSF46689">
    <property type="entry name" value="Homeodomain-like"/>
    <property type="match status" value="1"/>
</dbReference>
<evidence type="ECO:0000256" key="1">
    <source>
        <dbReference type="ARBA" id="ARBA00023015"/>
    </source>
</evidence>
<dbReference type="InterPro" id="IPR020449">
    <property type="entry name" value="Tscrpt_reg_AraC-type_HTH"/>
</dbReference>
<organism evidence="6 7">
    <name type="scientific">Pukyongia salina</name>
    <dbReference type="NCBI Taxonomy" id="2094025"/>
    <lineage>
        <taxon>Bacteria</taxon>
        <taxon>Pseudomonadati</taxon>
        <taxon>Bacteroidota</taxon>
        <taxon>Flavobacteriia</taxon>
        <taxon>Flavobacteriales</taxon>
        <taxon>Flavobacteriaceae</taxon>
        <taxon>Pukyongia</taxon>
    </lineage>
</organism>
<dbReference type="InterPro" id="IPR018060">
    <property type="entry name" value="HTH_AraC"/>
</dbReference>
<dbReference type="RefSeq" id="WP_105216484.1">
    <property type="nucleotide sequence ID" value="NZ_CP027062.1"/>
</dbReference>
<gene>
    <name evidence="6" type="ORF">C5O00_08670</name>
</gene>
<keyword evidence="4" id="KW-1133">Transmembrane helix</keyword>
<dbReference type="Proteomes" id="UP000238442">
    <property type="component" value="Chromosome"/>
</dbReference>
<feature type="domain" description="HTH araC/xylS-type" evidence="5">
    <location>
        <begin position="257"/>
        <end position="359"/>
    </location>
</feature>
<feature type="transmembrane region" description="Helical" evidence="4">
    <location>
        <begin position="69"/>
        <end position="87"/>
    </location>
</feature>
<dbReference type="AlphaFoldDB" id="A0A2S0HYH5"/>
<dbReference type="PANTHER" id="PTHR43280">
    <property type="entry name" value="ARAC-FAMILY TRANSCRIPTIONAL REGULATOR"/>
    <property type="match status" value="1"/>
</dbReference>
<dbReference type="GO" id="GO:0003700">
    <property type="term" value="F:DNA-binding transcription factor activity"/>
    <property type="evidence" value="ECO:0007669"/>
    <property type="project" value="InterPro"/>
</dbReference>
<feature type="transmembrane region" description="Helical" evidence="4">
    <location>
        <begin position="131"/>
        <end position="151"/>
    </location>
</feature>
<feature type="transmembrane region" description="Helical" evidence="4">
    <location>
        <begin position="204"/>
        <end position="222"/>
    </location>
</feature>
<keyword evidence="3" id="KW-0804">Transcription</keyword>
<evidence type="ECO:0000256" key="3">
    <source>
        <dbReference type="ARBA" id="ARBA00023163"/>
    </source>
</evidence>
<evidence type="ECO:0000313" key="6">
    <source>
        <dbReference type="EMBL" id="AVI51243.1"/>
    </source>
</evidence>
<keyword evidence="4" id="KW-0812">Transmembrane</keyword>
<evidence type="ECO:0000256" key="2">
    <source>
        <dbReference type="ARBA" id="ARBA00023125"/>
    </source>
</evidence>
<feature type="transmembrane region" description="Helical" evidence="4">
    <location>
        <begin position="12"/>
        <end position="30"/>
    </location>
</feature>
<accession>A0A2S0HYH5</accession>
<keyword evidence="2" id="KW-0238">DNA-binding</keyword>
<dbReference type="KEGG" id="aue:C5O00_08670"/>
<dbReference type="Pfam" id="PF12833">
    <property type="entry name" value="HTH_18"/>
    <property type="match status" value="1"/>
</dbReference>
<dbReference type="Gene3D" id="1.10.10.60">
    <property type="entry name" value="Homeodomain-like"/>
    <property type="match status" value="2"/>
</dbReference>
<proteinExistence type="predicted"/>
<evidence type="ECO:0000256" key="4">
    <source>
        <dbReference type="SAM" id="Phobius"/>
    </source>
</evidence>
<dbReference type="GO" id="GO:0043565">
    <property type="term" value="F:sequence-specific DNA binding"/>
    <property type="evidence" value="ECO:0007669"/>
    <property type="project" value="InterPro"/>
</dbReference>
<feature type="transmembrane region" description="Helical" evidence="4">
    <location>
        <begin position="99"/>
        <end position="119"/>
    </location>
</feature>
<keyword evidence="1" id="KW-0805">Transcription regulation</keyword>
<dbReference type="OrthoDB" id="5492415at2"/>
<name>A0A2S0HYH5_9FLAO</name>
<feature type="transmembrane region" description="Helical" evidence="4">
    <location>
        <begin position="37"/>
        <end position="57"/>
    </location>
</feature>
<evidence type="ECO:0000313" key="7">
    <source>
        <dbReference type="Proteomes" id="UP000238442"/>
    </source>
</evidence>
<dbReference type="PANTHER" id="PTHR43280:SF2">
    <property type="entry name" value="HTH-TYPE TRANSCRIPTIONAL REGULATOR EXSA"/>
    <property type="match status" value="1"/>
</dbReference>
<keyword evidence="7" id="KW-1185">Reference proteome</keyword>
<dbReference type="PROSITE" id="PS01124">
    <property type="entry name" value="HTH_ARAC_FAMILY_2"/>
    <property type="match status" value="1"/>
</dbReference>
<dbReference type="SMART" id="SM00342">
    <property type="entry name" value="HTH_ARAC"/>
    <property type="match status" value="1"/>
</dbReference>
<dbReference type="PRINTS" id="PR00032">
    <property type="entry name" value="HTHARAC"/>
</dbReference>
<keyword evidence="4" id="KW-0472">Membrane</keyword>
<feature type="transmembrane region" description="Helical" evidence="4">
    <location>
        <begin position="171"/>
        <end position="192"/>
    </location>
</feature>
<sequence>MQQTPSFDTWTSMFLIAVAMGLFLFVLLISGKNKKNYPIAFLVLAFSIILFQYVLYWTNYQYVFPYLRFVPQICYYATGPLLLLYFVNLYKNNHKFNMILHFIPAGILLIPNVVIWMKYLGWTEIEVPLLYLARNPWLVVGHMSLYTFLIIRLIKSAPSRTTQYLRLRHRWAVILVTLYSLFIFSYAAYFVLVRFPFFNSEWDYCISLMMTASIYTIGFFIFKQPKVFDGEFYKQLFIPLQNKKESFEQSLLNELYKNVTNYMETKKPYIENELRLVHLADRLGFSTHLLSKVINDKSGKNFNQFINDYRLAEAEELLREATDLSIQNIYYEVGFNNKATFYSAFRRKYGCTPSQFKIKDHKS</sequence>
<protein>
    <recommendedName>
        <fullName evidence="5">HTH araC/xylS-type domain-containing protein</fullName>
    </recommendedName>
</protein>